<evidence type="ECO:0000313" key="3">
    <source>
        <dbReference type="EMBL" id="SPP99574.1"/>
    </source>
</evidence>
<dbReference type="AlphaFoldDB" id="A0A2U3QDW5"/>
<dbReference type="OrthoDB" id="287610at2"/>
<sequence length="166" mass="17174">MRNSFFLSILTGILITCSISQATMIGPASDYNVFVFHDMNVWTSHSQGRVAAGGNISMSGGYSVGLLASPADYSMVSGRNVYFGPGTVFNGGVFAGGNIQLKNYCVRGDVTANGRINKNGGTITGKISQNAADVSPIGFASAYSYLSSTSLSLAAMAPTGITYVSP</sequence>
<evidence type="ECO:0000259" key="2">
    <source>
        <dbReference type="Pfam" id="PF20597"/>
    </source>
</evidence>
<feature type="domain" description="Choice-of-anchor A" evidence="2">
    <location>
        <begin position="26"/>
        <end position="162"/>
    </location>
</feature>
<dbReference type="Pfam" id="PF20597">
    <property type="entry name" value="pAdhesive_15"/>
    <property type="match status" value="1"/>
</dbReference>
<accession>A0A2U3QDW5</accession>
<proteinExistence type="predicted"/>
<keyword evidence="1" id="KW-0732">Signal</keyword>
<dbReference type="Proteomes" id="UP000245125">
    <property type="component" value="Unassembled WGS sequence"/>
</dbReference>
<gene>
    <name evidence="3" type="ORF">NBG4_100014</name>
</gene>
<evidence type="ECO:0000313" key="4">
    <source>
        <dbReference type="Proteomes" id="UP000245125"/>
    </source>
</evidence>
<keyword evidence="4" id="KW-1185">Reference proteome</keyword>
<dbReference type="EMBL" id="OUUY01000002">
    <property type="protein sequence ID" value="SPP99574.1"/>
    <property type="molecule type" value="Genomic_DNA"/>
</dbReference>
<protein>
    <recommendedName>
        <fullName evidence="2">Choice-of-anchor A domain-containing protein</fullName>
    </recommendedName>
</protein>
<feature type="signal peptide" evidence="1">
    <location>
        <begin position="1"/>
        <end position="22"/>
    </location>
</feature>
<organism evidence="3 4">
    <name type="scientific">Candidatus Sulfobium mesophilum</name>
    <dbReference type="NCBI Taxonomy" id="2016548"/>
    <lineage>
        <taxon>Bacteria</taxon>
        <taxon>Pseudomonadati</taxon>
        <taxon>Nitrospirota</taxon>
        <taxon>Nitrospiria</taxon>
        <taxon>Nitrospirales</taxon>
        <taxon>Nitrospiraceae</taxon>
        <taxon>Candidatus Sulfobium</taxon>
    </lineage>
</organism>
<reference evidence="4" key="1">
    <citation type="submission" date="2018-03" db="EMBL/GenBank/DDBJ databases">
        <authorList>
            <person name="Zecchin S."/>
        </authorList>
    </citation>
    <scope>NUCLEOTIDE SEQUENCE [LARGE SCALE GENOMIC DNA]</scope>
</reference>
<name>A0A2U3QDW5_9BACT</name>
<dbReference type="NCBIfam" id="TIGR04215">
    <property type="entry name" value="choice_anch_A"/>
    <property type="match status" value="1"/>
</dbReference>
<feature type="chain" id="PRO_5015557475" description="Choice-of-anchor A domain-containing protein" evidence="1">
    <location>
        <begin position="23"/>
        <end position="166"/>
    </location>
</feature>
<dbReference type="InterPro" id="IPR026588">
    <property type="entry name" value="Choice_anch_A"/>
</dbReference>
<evidence type="ECO:0000256" key="1">
    <source>
        <dbReference type="SAM" id="SignalP"/>
    </source>
</evidence>